<evidence type="ECO:0000313" key="2">
    <source>
        <dbReference type="Proteomes" id="UP000046392"/>
    </source>
</evidence>
<evidence type="ECO:0000313" key="3">
    <source>
        <dbReference type="WBParaSite" id="SPAL_0001347300.1"/>
    </source>
</evidence>
<reference evidence="3" key="1">
    <citation type="submission" date="2017-02" db="UniProtKB">
        <authorList>
            <consortium name="WormBaseParasite"/>
        </authorList>
    </citation>
    <scope>IDENTIFICATION</scope>
</reference>
<feature type="chain" id="PRO_5005895644" evidence="1">
    <location>
        <begin position="21"/>
        <end position="176"/>
    </location>
</feature>
<sequence>MHFIKYFAIFVLLAVQYSFQESSSSSEVSSSEEKQLGFVIPKELESPNDVVLVDKKRPKMKHLFSKIGSSIKDKAQSAKKLFKKNLDRKHIKNKLSEVKGKLADNWNRDMGKVKNTFQNVKGRVSGLFGKTPSSSSDLDENDTRLKRSSLGKFGKGAKKLLDKGASKTRALLEKLF</sequence>
<proteinExistence type="predicted"/>
<keyword evidence="2" id="KW-1185">Reference proteome</keyword>
<dbReference type="AlphaFoldDB" id="A0A0N5C6A2"/>
<organism evidence="2 3">
    <name type="scientific">Strongyloides papillosus</name>
    <name type="common">Intestinal threadworm</name>
    <dbReference type="NCBI Taxonomy" id="174720"/>
    <lineage>
        <taxon>Eukaryota</taxon>
        <taxon>Metazoa</taxon>
        <taxon>Ecdysozoa</taxon>
        <taxon>Nematoda</taxon>
        <taxon>Chromadorea</taxon>
        <taxon>Rhabditida</taxon>
        <taxon>Tylenchina</taxon>
        <taxon>Panagrolaimomorpha</taxon>
        <taxon>Strongyloidoidea</taxon>
        <taxon>Strongyloididae</taxon>
        <taxon>Strongyloides</taxon>
    </lineage>
</organism>
<protein>
    <submittedName>
        <fullName evidence="3">DUF148 domain-containing protein</fullName>
    </submittedName>
</protein>
<name>A0A0N5C6A2_STREA</name>
<dbReference type="Gene3D" id="1.20.120.20">
    <property type="entry name" value="Apolipoprotein"/>
    <property type="match status" value="1"/>
</dbReference>
<accession>A0A0N5C6A2</accession>
<evidence type="ECO:0000256" key="1">
    <source>
        <dbReference type="SAM" id="SignalP"/>
    </source>
</evidence>
<dbReference type="WBParaSite" id="SPAL_0001347300.1">
    <property type="protein sequence ID" value="SPAL_0001347300.1"/>
    <property type="gene ID" value="SPAL_0001347300"/>
</dbReference>
<feature type="signal peptide" evidence="1">
    <location>
        <begin position="1"/>
        <end position="20"/>
    </location>
</feature>
<keyword evidence="1" id="KW-0732">Signal</keyword>
<dbReference type="Proteomes" id="UP000046392">
    <property type="component" value="Unplaced"/>
</dbReference>